<feature type="domain" description="Cytochrome c-type biogenesis protein H TPR" evidence="7">
    <location>
        <begin position="137"/>
        <end position="271"/>
    </location>
</feature>
<dbReference type="SUPFAM" id="SSF48452">
    <property type="entry name" value="TPR-like"/>
    <property type="match status" value="1"/>
</dbReference>
<dbReference type="Proteomes" id="UP000787472">
    <property type="component" value="Unassembled WGS sequence"/>
</dbReference>
<dbReference type="InterPro" id="IPR017560">
    <property type="entry name" value="Cyt_c_biogenesis_CcmI"/>
</dbReference>
<keyword evidence="4" id="KW-0802">TPR repeat</keyword>
<dbReference type="Gene3D" id="1.25.40.10">
    <property type="entry name" value="Tetratricopeptide repeat domain"/>
    <property type="match status" value="1"/>
</dbReference>
<evidence type="ECO:0000259" key="6">
    <source>
        <dbReference type="Pfam" id="PF23892"/>
    </source>
</evidence>
<dbReference type="AlphaFoldDB" id="A0A9E5MKK1"/>
<evidence type="ECO:0000313" key="8">
    <source>
        <dbReference type="EMBL" id="NHO65482.1"/>
    </source>
</evidence>
<name>A0A9E5MKK1_9GAMM</name>
<dbReference type="PANTHER" id="PTHR47870">
    <property type="entry name" value="CYTOCHROME C-TYPE BIOGENESIS PROTEIN CCMH"/>
    <property type="match status" value="1"/>
</dbReference>
<protein>
    <submittedName>
        <fullName evidence="8">C-type cytochrome biogenesis protein CcmI</fullName>
    </submittedName>
</protein>
<dbReference type="RefSeq" id="WP_167184458.1">
    <property type="nucleotide sequence ID" value="NZ_JAAONZ010000004.1"/>
</dbReference>
<dbReference type="Pfam" id="PF23914">
    <property type="entry name" value="TPR_CcmH_CycH"/>
    <property type="match status" value="1"/>
</dbReference>
<keyword evidence="9" id="KW-1185">Reference proteome</keyword>
<evidence type="ECO:0000259" key="7">
    <source>
        <dbReference type="Pfam" id="PF23914"/>
    </source>
</evidence>
<dbReference type="InterPro" id="IPR011990">
    <property type="entry name" value="TPR-like_helical_dom_sf"/>
</dbReference>
<dbReference type="InterPro" id="IPR051263">
    <property type="entry name" value="C-type_cytochrome_biogenesis"/>
</dbReference>
<proteinExistence type="predicted"/>
<comment type="caution">
    <text evidence="8">The sequence shown here is derived from an EMBL/GenBank/DDBJ whole genome shotgun (WGS) entry which is preliminary data.</text>
</comment>
<evidence type="ECO:0000256" key="3">
    <source>
        <dbReference type="ARBA" id="ARBA00022748"/>
    </source>
</evidence>
<dbReference type="GO" id="GO:0017004">
    <property type="term" value="P:cytochrome complex assembly"/>
    <property type="evidence" value="ECO:0007669"/>
    <property type="project" value="UniProtKB-KW"/>
</dbReference>
<dbReference type="GO" id="GO:0005886">
    <property type="term" value="C:plasma membrane"/>
    <property type="evidence" value="ECO:0007669"/>
    <property type="project" value="TreeGrafter"/>
</dbReference>
<feature type="domain" description="Cytochrome c-type biogenesis protein H Ig-like" evidence="6">
    <location>
        <begin position="328"/>
        <end position="430"/>
    </location>
</feature>
<feature type="transmembrane region" description="Helical" evidence="5">
    <location>
        <begin position="93"/>
        <end position="111"/>
    </location>
</feature>
<evidence type="ECO:0000313" key="9">
    <source>
        <dbReference type="Proteomes" id="UP000787472"/>
    </source>
</evidence>
<dbReference type="GO" id="GO:0030313">
    <property type="term" value="C:cell envelope"/>
    <property type="evidence" value="ECO:0007669"/>
    <property type="project" value="UniProtKB-SubCell"/>
</dbReference>
<keyword evidence="2" id="KW-0677">Repeat</keyword>
<dbReference type="EMBL" id="JAAONZ010000004">
    <property type="protein sequence ID" value="NHO65482.1"/>
    <property type="molecule type" value="Genomic_DNA"/>
</dbReference>
<keyword evidence="5" id="KW-1133">Transmembrane helix</keyword>
<accession>A0A9E5MKK1</accession>
<evidence type="ECO:0000256" key="5">
    <source>
        <dbReference type="SAM" id="Phobius"/>
    </source>
</evidence>
<comment type="subcellular location">
    <subcellularLocation>
        <location evidence="1">Cell envelope</location>
    </subcellularLocation>
</comment>
<dbReference type="Pfam" id="PF23892">
    <property type="entry name" value="Ig_CycH"/>
    <property type="match status" value="1"/>
</dbReference>
<keyword evidence="5" id="KW-0472">Membrane</keyword>
<feature type="transmembrane region" description="Helical" evidence="5">
    <location>
        <begin position="6"/>
        <end position="24"/>
    </location>
</feature>
<organism evidence="8 9">
    <name type="scientific">Pseudomaricurvus hydrocarbonicus</name>
    <dbReference type="NCBI Taxonomy" id="1470433"/>
    <lineage>
        <taxon>Bacteria</taxon>
        <taxon>Pseudomonadati</taxon>
        <taxon>Pseudomonadota</taxon>
        <taxon>Gammaproteobacteria</taxon>
        <taxon>Cellvibrionales</taxon>
        <taxon>Cellvibrionaceae</taxon>
        <taxon>Pseudomaricurvus</taxon>
    </lineage>
</organism>
<keyword evidence="5" id="KW-0812">Transmembrane</keyword>
<dbReference type="InterPro" id="IPR056413">
    <property type="entry name" value="TPR_CcmH_CycH"/>
</dbReference>
<keyword evidence="3" id="KW-0201">Cytochrome c-type biogenesis</keyword>
<evidence type="ECO:0000256" key="1">
    <source>
        <dbReference type="ARBA" id="ARBA00004196"/>
    </source>
</evidence>
<dbReference type="InterPro" id="IPR056412">
    <property type="entry name" value="Ig_CycH"/>
</dbReference>
<gene>
    <name evidence="8" type="primary">ccmI</name>
    <name evidence="8" type="ORF">G8770_08010</name>
</gene>
<evidence type="ECO:0000256" key="4">
    <source>
        <dbReference type="ARBA" id="ARBA00022803"/>
    </source>
</evidence>
<dbReference type="NCBIfam" id="TIGR03142">
    <property type="entry name" value="cytochro_ccmI"/>
    <property type="match status" value="1"/>
</dbReference>
<dbReference type="PANTHER" id="PTHR47870:SF4">
    <property type="entry name" value="CYTOCHROME C-TYPE BIOGENESIS PROTEIN CYCH"/>
    <property type="match status" value="1"/>
</dbReference>
<evidence type="ECO:0000256" key="2">
    <source>
        <dbReference type="ARBA" id="ARBA00022737"/>
    </source>
</evidence>
<reference evidence="8" key="1">
    <citation type="submission" date="2020-03" db="EMBL/GenBank/DDBJ databases">
        <authorList>
            <person name="Guo F."/>
        </authorList>
    </citation>
    <scope>NUCLEOTIDE SEQUENCE</scope>
    <source>
        <strain evidence="8">JCM 30134</strain>
    </source>
</reference>
<sequence>MVSFWLIVAVMTLAAAFFVLWPLWRQRQGGEDVADREALVLDLFNEHLQGLERQFAAGELDQAQFEQLKTELELSLLEDITDDKKECHGHSRWGLYAAVVLLPAVAFGLYWKYGSINDVDIVLKRQAYFQEEMQAAERGELSSGQALQGMVDSLEKRIAQAPDNLGNRYLLARAYMQSNDYVKAVGQYTYIAQNNDAPANVLGELAQAVFLAAGNRVTPEVEILVARALEKEPNEATSLGLAGIGAFERAQYAEAIQYWQRAVQVLGVDSPGAQSLMAGIQRAYSLMPEAAAPPAVLGQADMAAVPLAPQGQTVGTGKQQDTAAQASIQVQVSVADGVEVAPSDTVFVYVRAWKGAKMPLAIRKVPASELPATIILDETMAMAPGVTLTSFPRLEVVARISRSGAPVPQSGDWQATFGPVILAELDGPLSLSVNQQIP</sequence>